<evidence type="ECO:0000259" key="3">
    <source>
        <dbReference type="Pfam" id="PF00182"/>
    </source>
</evidence>
<accession>A0ABR6YAF0</accession>
<gene>
    <name evidence="4" type="ORF">H8K55_08030</name>
</gene>
<evidence type="ECO:0000313" key="4">
    <source>
        <dbReference type="EMBL" id="MBC3873531.1"/>
    </source>
</evidence>
<dbReference type="PANTHER" id="PTHR22595:SF79">
    <property type="entry name" value="CHITINASE 12"/>
    <property type="match status" value="1"/>
</dbReference>
<proteinExistence type="predicted"/>
<keyword evidence="5" id="KW-1185">Reference proteome</keyword>
<organism evidence="4 5">
    <name type="scientific">Undibacterium flavidum</name>
    <dbReference type="NCBI Taxonomy" id="2762297"/>
    <lineage>
        <taxon>Bacteria</taxon>
        <taxon>Pseudomonadati</taxon>
        <taxon>Pseudomonadota</taxon>
        <taxon>Betaproteobacteria</taxon>
        <taxon>Burkholderiales</taxon>
        <taxon>Oxalobacteraceae</taxon>
        <taxon>Undibacterium</taxon>
    </lineage>
</organism>
<dbReference type="InterPro" id="IPR016283">
    <property type="entry name" value="Glyco_hydro_19"/>
</dbReference>
<dbReference type="EMBL" id="JACOGA010000006">
    <property type="protein sequence ID" value="MBC3873531.1"/>
    <property type="molecule type" value="Genomic_DNA"/>
</dbReference>
<dbReference type="InterPro" id="IPR023346">
    <property type="entry name" value="Lysozyme-like_dom_sf"/>
</dbReference>
<reference evidence="4 5" key="1">
    <citation type="submission" date="2020-08" db="EMBL/GenBank/DDBJ databases">
        <title>Novel species isolated from subtropical streams in China.</title>
        <authorList>
            <person name="Lu H."/>
        </authorList>
    </citation>
    <scope>NUCLEOTIDE SEQUENCE [LARGE SCALE GENOMIC DNA]</scope>
    <source>
        <strain evidence="4 5">LX15W</strain>
    </source>
</reference>
<dbReference type="CDD" id="cd00325">
    <property type="entry name" value="chitinase_GH19"/>
    <property type="match status" value="1"/>
</dbReference>
<dbReference type="SUPFAM" id="SSF53955">
    <property type="entry name" value="Lysozyme-like"/>
    <property type="match status" value="1"/>
</dbReference>
<dbReference type="Gene3D" id="3.30.20.10">
    <property type="entry name" value="Endochitinase, domain 2"/>
    <property type="match status" value="1"/>
</dbReference>
<protein>
    <submittedName>
        <fullName evidence="4">Chitinase</fullName>
    </submittedName>
</protein>
<keyword evidence="2" id="KW-1015">Disulfide bond</keyword>
<dbReference type="Proteomes" id="UP000624279">
    <property type="component" value="Unassembled WGS sequence"/>
</dbReference>
<name>A0ABR6YAF0_9BURK</name>
<evidence type="ECO:0000313" key="5">
    <source>
        <dbReference type="Proteomes" id="UP000624279"/>
    </source>
</evidence>
<dbReference type="PANTHER" id="PTHR22595">
    <property type="entry name" value="CHITINASE-RELATED"/>
    <property type="match status" value="1"/>
</dbReference>
<keyword evidence="1" id="KW-0611">Plant defense</keyword>
<dbReference type="Pfam" id="PF00182">
    <property type="entry name" value="Glyco_hydro_19"/>
    <property type="match status" value="1"/>
</dbReference>
<dbReference type="InterPro" id="IPR000726">
    <property type="entry name" value="Glyco_hydro_19_cat"/>
</dbReference>
<dbReference type="PROSITE" id="PS51257">
    <property type="entry name" value="PROKAR_LIPOPROTEIN"/>
    <property type="match status" value="1"/>
</dbReference>
<dbReference type="PIRSF" id="PIRSF001060">
    <property type="entry name" value="Endochitinase"/>
    <property type="match status" value="1"/>
</dbReference>
<comment type="caution">
    <text evidence="4">The sequence shown here is derived from an EMBL/GenBank/DDBJ whole genome shotgun (WGS) entry which is preliminary data.</text>
</comment>
<evidence type="ECO:0000256" key="2">
    <source>
        <dbReference type="ARBA" id="ARBA00023157"/>
    </source>
</evidence>
<dbReference type="RefSeq" id="WP_186941561.1">
    <property type="nucleotide sequence ID" value="NZ_JACOGA010000006.1"/>
</dbReference>
<feature type="domain" description="Glycoside hydrolase family 19 catalytic" evidence="3">
    <location>
        <begin position="52"/>
        <end position="242"/>
    </location>
</feature>
<sequence length="242" mass="26752">MKIISYIGASTLVLALTACITTPELRAADQPSSKAFMISEAQFEQLFPQRIPFYTYAGLLAAIKAYPEFGNFGSSADNQREVAAFLANIMHESLELRAITEVDTSTHDHYCNDKQGVPCAQGKQYFGRGPIQLSWNFNYALAGKALGLDLLNDPDMVSRDATVAWKTALWYWMEIKGSGPLPSHVAIKQNLGFGETVRSINGDLECSKPPANIGYQQQQMRIQNYLKITRLIGVEPGKYSAC</sequence>
<evidence type="ECO:0000256" key="1">
    <source>
        <dbReference type="ARBA" id="ARBA00022821"/>
    </source>
</evidence>
<dbReference type="Gene3D" id="1.10.530.10">
    <property type="match status" value="1"/>
</dbReference>